<evidence type="ECO:0000313" key="2">
    <source>
        <dbReference type="Proteomes" id="UP000002316"/>
    </source>
</evidence>
<protein>
    <submittedName>
        <fullName evidence="1">T. brucei spp.-specific protein</fullName>
    </submittedName>
</protein>
<dbReference type="OrthoDB" id="250099at2759"/>
<dbReference type="VEuPathDB" id="TriTrypDB:Tbg.972.2.1820"/>
<dbReference type="GeneID" id="23858581"/>
<proteinExistence type="predicted"/>
<dbReference type="PANTHER" id="PTHR31152:SF1">
    <property type="entry name" value="PLAC8 FAMILY PROTEIN"/>
    <property type="match status" value="1"/>
</dbReference>
<gene>
    <name evidence="1" type="ORF">TbgDal_II1820</name>
</gene>
<dbReference type="KEGG" id="tbg:TbgDal_II1820"/>
<evidence type="ECO:0000313" key="1">
    <source>
        <dbReference type="EMBL" id="CBH09446.1"/>
    </source>
</evidence>
<dbReference type="AlphaFoldDB" id="C9ZJ87"/>
<sequence>MSENPAQSYPSGGRETEMALVVGEVDISKPGQGYPQPPKSTYVPPGQGFGDGASGAPGSENEWETGMITAPCKDCCFCLGSCADTIFCAYAQREALLLSDFQQYTCFGGMCGQCSCCVCHGFEKCCMGTEVFCCPWCAVFANRFMVLQHYGLQESLVDTVVIAAACFLPLLLLLWDPRFVPGAWLALQKMILGCLLTQQQHQMRVQGYPRRVEMV</sequence>
<dbReference type="PANTHER" id="PTHR31152">
    <property type="entry name" value="PLAC8 FAMILY PROTEIN"/>
    <property type="match status" value="1"/>
</dbReference>
<dbReference type="RefSeq" id="XP_011771751.1">
    <property type="nucleotide sequence ID" value="XM_011773449.1"/>
</dbReference>
<name>C9ZJ87_TRYB9</name>
<dbReference type="EMBL" id="FN554965">
    <property type="protein sequence ID" value="CBH09446.1"/>
    <property type="molecule type" value="Genomic_DNA"/>
</dbReference>
<dbReference type="Proteomes" id="UP000002316">
    <property type="component" value="Chromosome 2"/>
</dbReference>
<reference evidence="2" key="1">
    <citation type="journal article" date="2010" name="PLoS Negl. Trop. Dis.">
        <title>The genome sequence of Trypanosoma brucei gambiense, causative agent of chronic human african trypanosomiasis.</title>
        <authorList>
            <person name="Jackson A.P."/>
            <person name="Sanders M."/>
            <person name="Berry A."/>
            <person name="McQuillan J."/>
            <person name="Aslett M.A."/>
            <person name="Quail M.A."/>
            <person name="Chukualim B."/>
            <person name="Capewell P."/>
            <person name="MacLeod A."/>
            <person name="Melville S.E."/>
            <person name="Gibson W."/>
            <person name="Barry J.D."/>
            <person name="Berriman M."/>
            <person name="Hertz-Fowler C."/>
        </authorList>
    </citation>
    <scope>NUCLEOTIDE SEQUENCE [LARGE SCALE GENOMIC DNA]</scope>
    <source>
        <strain evidence="2">MHOM/CI/86/DAL972</strain>
    </source>
</reference>
<accession>C9ZJ87</accession>
<organism evidence="1 2">
    <name type="scientific">Trypanosoma brucei gambiense (strain MHOM/CI/86/DAL972)</name>
    <dbReference type="NCBI Taxonomy" id="679716"/>
    <lineage>
        <taxon>Eukaryota</taxon>
        <taxon>Discoba</taxon>
        <taxon>Euglenozoa</taxon>
        <taxon>Kinetoplastea</taxon>
        <taxon>Metakinetoplastina</taxon>
        <taxon>Trypanosomatida</taxon>
        <taxon>Trypanosomatidae</taxon>
        <taxon>Trypanosoma</taxon>
    </lineage>
</organism>